<keyword evidence="6" id="KW-0547">Nucleotide-binding</keyword>
<dbReference type="SUPFAM" id="SSF56112">
    <property type="entry name" value="Protein kinase-like (PK-like)"/>
    <property type="match status" value="1"/>
</dbReference>
<evidence type="ECO:0000259" key="16">
    <source>
        <dbReference type="PROSITE" id="PS51278"/>
    </source>
</evidence>
<dbReference type="InterPro" id="IPR000719">
    <property type="entry name" value="Prot_kinase_dom"/>
</dbReference>
<feature type="domain" description="Protein kinase" evidence="14">
    <location>
        <begin position="972"/>
        <end position="1244"/>
    </location>
</feature>
<dbReference type="PROSITE" id="PS00108">
    <property type="entry name" value="PROTEIN_KINASE_ST"/>
    <property type="match status" value="1"/>
</dbReference>
<dbReference type="SMART" id="SM00450">
    <property type="entry name" value="RHOD"/>
    <property type="match status" value="1"/>
</dbReference>
<evidence type="ECO:0000256" key="2">
    <source>
        <dbReference type="ARBA" id="ARBA00022527"/>
    </source>
</evidence>
<evidence type="ECO:0000313" key="17">
    <source>
        <dbReference type="EMBL" id="PRP83390.1"/>
    </source>
</evidence>
<keyword evidence="2" id="KW-0723">Serine/threonine-protein kinase</keyword>
<keyword evidence="8" id="KW-0067">ATP-binding</keyword>
<evidence type="ECO:0000256" key="13">
    <source>
        <dbReference type="SAM" id="MobiDB-lite"/>
    </source>
</evidence>
<dbReference type="InterPro" id="IPR001763">
    <property type="entry name" value="Rhodanese-like_dom"/>
</dbReference>
<comment type="catalytic activity">
    <reaction evidence="11">
        <text>L-threonyl-[protein] + ATP = O-phospho-L-threonyl-[protein] + ADP + H(+)</text>
        <dbReference type="Rhea" id="RHEA:46608"/>
        <dbReference type="Rhea" id="RHEA-COMP:11060"/>
        <dbReference type="Rhea" id="RHEA-COMP:11605"/>
        <dbReference type="ChEBI" id="CHEBI:15378"/>
        <dbReference type="ChEBI" id="CHEBI:30013"/>
        <dbReference type="ChEBI" id="CHEBI:30616"/>
        <dbReference type="ChEBI" id="CHEBI:61977"/>
        <dbReference type="ChEBI" id="CHEBI:456216"/>
        <dbReference type="EC" id="2.7.11.1"/>
    </reaction>
</comment>
<dbReference type="GO" id="GO:0008171">
    <property type="term" value="F:O-methyltransferase activity"/>
    <property type="evidence" value="ECO:0007669"/>
    <property type="project" value="InterPro"/>
</dbReference>
<dbReference type="AlphaFoldDB" id="A0A2P6NHG2"/>
<dbReference type="PROSITE" id="PS51682">
    <property type="entry name" value="SAM_OMT_I"/>
    <property type="match status" value="1"/>
</dbReference>
<dbReference type="Pfam" id="PF00581">
    <property type="entry name" value="Rhodanese"/>
    <property type="match status" value="1"/>
</dbReference>
<dbReference type="InterPro" id="IPR011009">
    <property type="entry name" value="Kinase-like_dom_sf"/>
</dbReference>
<dbReference type="InterPro" id="IPR017932">
    <property type="entry name" value="GATase_2_dom"/>
</dbReference>
<dbReference type="GO" id="GO:0032259">
    <property type="term" value="P:methylation"/>
    <property type="evidence" value="ECO:0007669"/>
    <property type="project" value="UniProtKB-KW"/>
</dbReference>
<dbReference type="InterPro" id="IPR036873">
    <property type="entry name" value="Rhodanese-like_dom_sf"/>
</dbReference>
<evidence type="ECO:0000256" key="3">
    <source>
        <dbReference type="ARBA" id="ARBA00022603"/>
    </source>
</evidence>
<name>A0A2P6NHG2_9EUKA</name>
<dbReference type="InterPro" id="IPR026869">
    <property type="entry name" value="EgtC-like"/>
</dbReference>
<evidence type="ECO:0000256" key="11">
    <source>
        <dbReference type="ARBA" id="ARBA00047899"/>
    </source>
</evidence>
<dbReference type="FunFam" id="1.10.510.10:FF:000571">
    <property type="entry name" value="Maternal embryonic leucine zipper kinase"/>
    <property type="match status" value="1"/>
</dbReference>
<evidence type="ECO:0000256" key="5">
    <source>
        <dbReference type="ARBA" id="ARBA00022691"/>
    </source>
</evidence>
<evidence type="ECO:0000313" key="18">
    <source>
        <dbReference type="Proteomes" id="UP000241769"/>
    </source>
</evidence>
<evidence type="ECO:0000256" key="6">
    <source>
        <dbReference type="ARBA" id="ARBA00022741"/>
    </source>
</evidence>
<keyword evidence="7" id="KW-0418">Kinase</keyword>
<dbReference type="Pfam" id="PF13230">
    <property type="entry name" value="GATase_4"/>
    <property type="match status" value="1"/>
</dbReference>
<evidence type="ECO:0000256" key="1">
    <source>
        <dbReference type="ARBA" id="ARBA00012513"/>
    </source>
</evidence>
<proteinExistence type="inferred from homology"/>
<comment type="catalytic activity">
    <reaction evidence="12">
        <text>L-seryl-[protein] + ATP = O-phospho-L-seryl-[protein] + ADP + H(+)</text>
        <dbReference type="Rhea" id="RHEA:17989"/>
        <dbReference type="Rhea" id="RHEA-COMP:9863"/>
        <dbReference type="Rhea" id="RHEA-COMP:11604"/>
        <dbReference type="ChEBI" id="CHEBI:15378"/>
        <dbReference type="ChEBI" id="CHEBI:29999"/>
        <dbReference type="ChEBI" id="CHEBI:30616"/>
        <dbReference type="ChEBI" id="CHEBI:83421"/>
        <dbReference type="ChEBI" id="CHEBI:456216"/>
        <dbReference type="EC" id="2.7.11.1"/>
    </reaction>
</comment>
<keyword evidence="3" id="KW-0489">Methyltransferase</keyword>
<dbReference type="SUPFAM" id="SSF53335">
    <property type="entry name" value="S-adenosyl-L-methionine-dependent methyltransferases"/>
    <property type="match status" value="1"/>
</dbReference>
<dbReference type="InterPro" id="IPR029055">
    <property type="entry name" value="Ntn_hydrolases_N"/>
</dbReference>
<keyword evidence="9" id="KW-0315">Glutamine amidotransferase</keyword>
<dbReference type="STRING" id="1890364.A0A2P6NHG2"/>
<dbReference type="Gene3D" id="3.30.70.100">
    <property type="match status" value="1"/>
</dbReference>
<dbReference type="InterPro" id="IPR029063">
    <property type="entry name" value="SAM-dependent_MTases_sf"/>
</dbReference>
<dbReference type="InterPro" id="IPR002935">
    <property type="entry name" value="SAM_O-MeTrfase"/>
</dbReference>
<dbReference type="InterPro" id="IPR022111">
    <property type="entry name" value="Rhodanese_C"/>
</dbReference>
<dbReference type="EMBL" id="MDYQ01000083">
    <property type="protein sequence ID" value="PRP83390.1"/>
    <property type="molecule type" value="Genomic_DNA"/>
</dbReference>
<feature type="region of interest" description="Disordered" evidence="13">
    <location>
        <begin position="134"/>
        <end position="155"/>
    </location>
</feature>
<evidence type="ECO:0000256" key="12">
    <source>
        <dbReference type="ARBA" id="ARBA00048679"/>
    </source>
</evidence>
<keyword evidence="18" id="KW-1185">Reference proteome</keyword>
<dbReference type="PANTHER" id="PTHR43846">
    <property type="entry name" value="UPF0176 PROTEIN YCEA"/>
    <property type="match status" value="1"/>
</dbReference>
<feature type="domain" description="Rhodanese" evidence="15">
    <location>
        <begin position="161"/>
        <end position="259"/>
    </location>
</feature>
<comment type="caution">
    <text evidence="17">The sequence shown here is derived from an EMBL/GenBank/DDBJ whole genome shotgun (WGS) entry which is preliminary data.</text>
</comment>
<reference evidence="17 18" key="1">
    <citation type="journal article" date="2018" name="Genome Biol. Evol.">
        <title>Multiple Roots of Fruiting Body Formation in Amoebozoa.</title>
        <authorList>
            <person name="Hillmann F."/>
            <person name="Forbes G."/>
            <person name="Novohradska S."/>
            <person name="Ferling I."/>
            <person name="Riege K."/>
            <person name="Groth M."/>
            <person name="Westermann M."/>
            <person name="Marz M."/>
            <person name="Spaller T."/>
            <person name="Winckler T."/>
            <person name="Schaap P."/>
            <person name="Glockner G."/>
        </authorList>
    </citation>
    <scope>NUCLEOTIDE SEQUENCE [LARGE SCALE GENOMIC DNA]</scope>
    <source>
        <strain evidence="17 18">Jena</strain>
    </source>
</reference>
<dbReference type="GO" id="GO:0005524">
    <property type="term" value="F:ATP binding"/>
    <property type="evidence" value="ECO:0007669"/>
    <property type="project" value="UniProtKB-KW"/>
</dbReference>
<dbReference type="Gene3D" id="3.40.50.150">
    <property type="entry name" value="Vaccinia Virus protein VP39"/>
    <property type="match status" value="1"/>
</dbReference>
<dbReference type="EC" id="2.7.11.1" evidence="1"/>
<dbReference type="SUPFAM" id="SSF52821">
    <property type="entry name" value="Rhodanese/Cell cycle control phosphatase"/>
    <property type="match status" value="1"/>
</dbReference>
<dbReference type="InterPro" id="IPR040503">
    <property type="entry name" value="TRHO_N"/>
</dbReference>
<dbReference type="PANTHER" id="PTHR43846:SF1">
    <property type="entry name" value="TRNA URIDINE(34) HYDROXYLASE"/>
    <property type="match status" value="1"/>
</dbReference>
<sequence length="1276" mass="145629">MACRLLAIRRVNLRSFSTQSPSSKNGDVQCLSFYKYVPIPKEQLTDMRSSLLKEWKKLDVLGRVYIHDEGINAQLSVPLTKKETFKSQLQSHPVFGDSHIVYDETNRRDEQGQPFSSLRISLRPLVADKVFNDDASEGPYTTDNGKNVEPSDWDSAVYQPRGDRPILLDVRNKYESAVGRFEGAHRLDINRSSEAFDEVERILKSEGAHKDTPIMMYCTGGIRCEKVAGWLMRERGYENVSKLKGGIKNYINHISETEATSRFIGKNFEFDGRLSNEAVRVTGDVLTECRSCGKPGDIYDNCHNKLCDHLFTECKNCRESKRVHTCSEDCATFMSWPSRKRAEASRKFLSKERGLKNRGREETSFSLDMIREVMSETEVGGILQPGIQEYVQRHTTGYRPGSLLDDMESFVQSNYPPKMSRMTCGPELGNVLNLLVRASKAKNVLELGTFVGASAAHILDGLSDDGTLLTCEIRPDLAQIAKSFLDRHPRSSQVNVFQGTCDTLLNRLICDGAKFDIIFVDADKSSYRKYYDKIMDGGLLREDGVMLFDNVLWKGEVVEERETGKVSNIKNFNRHLMEDERTVKTMRVDKRLNYNSTWRHKYPFLGANMCRWLSYLGLERCLLEDVLVSPGHALTKQVHDHYLPKLVAHYEDDNVEKTKQAECDLRNKLFNIDGLGLAWYNHIRQEFGEADGARPCTYKTTQPPLNDINFKSICGHTATGTLFAHIRAATSTAINTANNHPFVFGRHIFMHNGTIAHWPIVKRRISMLISQRMYECVYGSTDSEYLGALYMTNLVGDDQQNGASKTYSLNQMKQAIEKSIEQIIFIQKELIHGEVGANSLNLAMTDGDKLLCIRFRNHPEEQPPSLYYSTTAGISLNRKFPGHPDKPGAVNVSSDGGSVIPSPNEHKHHVIVASEPTTYKMDDWTLVPKNHAVMAEKSDEDQSWNFRLEEVALRSRMTMRSDEKPTLYRGGDATSKHLGNARYVDRRRIMQPMTYKNNHPESEYYIGRQLGSNQDKTAIKFVEKKHCKNLKVIENEIRILSHVQHPHVAQMLDVFETNDNFFIVMELVEGGDLETELFNDGAFSEEKTFTIFCQLLQALEYLHSLNITHRDLKLDNILFSKSTNDVKLTDFGLSKHQLQSDENFMRTRCGTPNYVAPEIIEAIPYTPSIDIWSLGVVFHLMLNCCFPFQGNSMEETHEHVMEGRIHYSEDVQMSDDAVDLTEKMLRRDPNERITIQDIKMHPWMMRMMQKKTQNLTTLHVLHSTLPEVDMRVAVSA</sequence>
<dbReference type="OrthoDB" id="28312at2759"/>
<dbReference type="PROSITE" id="PS50206">
    <property type="entry name" value="RHODANESE_3"/>
    <property type="match status" value="1"/>
</dbReference>
<dbReference type="GO" id="GO:0004674">
    <property type="term" value="F:protein serine/threonine kinase activity"/>
    <property type="evidence" value="ECO:0007669"/>
    <property type="project" value="UniProtKB-KW"/>
</dbReference>
<dbReference type="Pfam" id="PF12368">
    <property type="entry name" value="Rhodanese_C"/>
    <property type="match status" value="1"/>
</dbReference>
<dbReference type="CDD" id="cd02440">
    <property type="entry name" value="AdoMet_MTases"/>
    <property type="match status" value="1"/>
</dbReference>
<dbReference type="Gene3D" id="3.40.250.10">
    <property type="entry name" value="Rhodanese-like domain"/>
    <property type="match status" value="1"/>
</dbReference>
<dbReference type="Pfam" id="PF01596">
    <property type="entry name" value="Methyltransf_3"/>
    <property type="match status" value="1"/>
</dbReference>
<dbReference type="Proteomes" id="UP000241769">
    <property type="component" value="Unassembled WGS sequence"/>
</dbReference>
<evidence type="ECO:0000259" key="15">
    <source>
        <dbReference type="PROSITE" id="PS50206"/>
    </source>
</evidence>
<dbReference type="CDD" id="cd01908">
    <property type="entry name" value="YafJ"/>
    <property type="match status" value="1"/>
</dbReference>
<dbReference type="Pfam" id="PF00069">
    <property type="entry name" value="Pkinase"/>
    <property type="match status" value="1"/>
</dbReference>
<evidence type="ECO:0000256" key="9">
    <source>
        <dbReference type="ARBA" id="ARBA00022962"/>
    </source>
</evidence>
<dbReference type="Pfam" id="PF17773">
    <property type="entry name" value="UPF0176_N"/>
    <property type="match status" value="1"/>
</dbReference>
<dbReference type="SMART" id="SM00220">
    <property type="entry name" value="S_TKc"/>
    <property type="match status" value="1"/>
</dbReference>
<gene>
    <name evidence="17" type="ORF">PROFUN_09418</name>
</gene>
<keyword evidence="5" id="KW-0949">S-adenosyl-L-methionine</keyword>
<keyword evidence="4" id="KW-0808">Transferase</keyword>
<dbReference type="PROSITE" id="PS51278">
    <property type="entry name" value="GATASE_TYPE_2"/>
    <property type="match status" value="1"/>
</dbReference>
<dbReference type="PROSITE" id="PS50011">
    <property type="entry name" value="PROTEIN_KINASE_DOM"/>
    <property type="match status" value="1"/>
</dbReference>
<dbReference type="SUPFAM" id="SSF56235">
    <property type="entry name" value="N-terminal nucleophile aminohydrolases (Ntn hydrolases)"/>
    <property type="match status" value="1"/>
</dbReference>
<comment type="similarity">
    <text evidence="10">Belongs to the class I-like SAM-binding methyltransferase superfamily. Cation-dependent O-methyltransferase family.</text>
</comment>
<evidence type="ECO:0000256" key="10">
    <source>
        <dbReference type="ARBA" id="ARBA00023453"/>
    </source>
</evidence>
<evidence type="ECO:0000259" key="14">
    <source>
        <dbReference type="PROSITE" id="PS50011"/>
    </source>
</evidence>
<dbReference type="Gene3D" id="3.60.20.10">
    <property type="entry name" value="Glutamine Phosphoribosylpyrophosphate, subunit 1, domain 1"/>
    <property type="match status" value="1"/>
</dbReference>
<accession>A0A2P6NHG2</accession>
<evidence type="ECO:0000256" key="4">
    <source>
        <dbReference type="ARBA" id="ARBA00022679"/>
    </source>
</evidence>
<organism evidence="17 18">
    <name type="scientific">Planoprotostelium fungivorum</name>
    <dbReference type="NCBI Taxonomy" id="1890364"/>
    <lineage>
        <taxon>Eukaryota</taxon>
        <taxon>Amoebozoa</taxon>
        <taxon>Evosea</taxon>
        <taxon>Variosea</taxon>
        <taxon>Cavosteliida</taxon>
        <taxon>Cavosteliaceae</taxon>
        <taxon>Planoprotostelium</taxon>
    </lineage>
</organism>
<dbReference type="InterPro" id="IPR008271">
    <property type="entry name" value="Ser/Thr_kinase_AS"/>
</dbReference>
<feature type="domain" description="Glutamine amidotransferase type-2" evidence="16">
    <location>
        <begin position="330"/>
        <end position="938"/>
    </location>
</feature>
<evidence type="ECO:0000256" key="7">
    <source>
        <dbReference type="ARBA" id="ARBA00022777"/>
    </source>
</evidence>
<protein>
    <recommendedName>
        <fullName evidence="1">non-specific serine/threonine protein kinase</fullName>
        <ecNumber evidence="1">2.7.11.1</ecNumber>
    </recommendedName>
</protein>
<evidence type="ECO:0000256" key="8">
    <source>
        <dbReference type="ARBA" id="ARBA00022840"/>
    </source>
</evidence>
<dbReference type="Gene3D" id="1.10.510.10">
    <property type="entry name" value="Transferase(Phosphotransferase) domain 1"/>
    <property type="match status" value="1"/>
</dbReference>
<dbReference type="InParanoid" id="A0A2P6NHG2"/>